<name>A0ABY7G8A7_MYAAR</name>
<feature type="repeat" description="ANK" evidence="3">
    <location>
        <begin position="62"/>
        <end position="98"/>
    </location>
</feature>
<feature type="compositionally biased region" description="Basic and acidic residues" evidence="4">
    <location>
        <begin position="473"/>
        <end position="482"/>
    </location>
</feature>
<dbReference type="Gene3D" id="1.25.40.20">
    <property type="entry name" value="Ankyrin repeat-containing domain"/>
    <property type="match status" value="2"/>
</dbReference>
<feature type="compositionally biased region" description="Polar residues" evidence="4">
    <location>
        <begin position="387"/>
        <end position="435"/>
    </location>
</feature>
<dbReference type="SMART" id="SM00248">
    <property type="entry name" value="ANK"/>
    <property type="match status" value="4"/>
</dbReference>
<evidence type="ECO:0000313" key="6">
    <source>
        <dbReference type="Proteomes" id="UP001164746"/>
    </source>
</evidence>
<feature type="compositionally biased region" description="Low complexity" evidence="4">
    <location>
        <begin position="640"/>
        <end position="675"/>
    </location>
</feature>
<feature type="non-terminal residue" evidence="5">
    <location>
        <position position="721"/>
    </location>
</feature>
<evidence type="ECO:0000256" key="2">
    <source>
        <dbReference type="ARBA" id="ARBA00023043"/>
    </source>
</evidence>
<dbReference type="InterPro" id="IPR050889">
    <property type="entry name" value="Dendritic_Spine_Reg/Scaffold"/>
</dbReference>
<keyword evidence="1" id="KW-0677">Repeat</keyword>
<feature type="compositionally biased region" description="Polar residues" evidence="4">
    <location>
        <begin position="323"/>
        <end position="342"/>
    </location>
</feature>
<keyword evidence="2 3" id="KW-0040">ANK repeat</keyword>
<organism evidence="5 6">
    <name type="scientific">Mya arenaria</name>
    <name type="common">Soft-shell clam</name>
    <dbReference type="NCBI Taxonomy" id="6604"/>
    <lineage>
        <taxon>Eukaryota</taxon>
        <taxon>Metazoa</taxon>
        <taxon>Spiralia</taxon>
        <taxon>Lophotrochozoa</taxon>
        <taxon>Mollusca</taxon>
        <taxon>Bivalvia</taxon>
        <taxon>Autobranchia</taxon>
        <taxon>Heteroconchia</taxon>
        <taxon>Euheterodonta</taxon>
        <taxon>Imparidentia</taxon>
        <taxon>Neoheterodontei</taxon>
        <taxon>Myida</taxon>
        <taxon>Myoidea</taxon>
        <taxon>Myidae</taxon>
        <taxon>Mya</taxon>
    </lineage>
</organism>
<gene>
    <name evidence="5" type="ORF">MAR_033197</name>
</gene>
<dbReference type="SUPFAM" id="SSF48403">
    <property type="entry name" value="Ankyrin repeat"/>
    <property type="match status" value="1"/>
</dbReference>
<evidence type="ECO:0000256" key="4">
    <source>
        <dbReference type="SAM" id="MobiDB-lite"/>
    </source>
</evidence>
<dbReference type="PANTHER" id="PTHR24166">
    <property type="entry name" value="ROLLING PEBBLES, ISOFORM B"/>
    <property type="match status" value="1"/>
</dbReference>
<evidence type="ECO:0000256" key="1">
    <source>
        <dbReference type="ARBA" id="ARBA00022737"/>
    </source>
</evidence>
<keyword evidence="6" id="KW-1185">Reference proteome</keyword>
<feature type="compositionally biased region" description="Polar residues" evidence="4">
    <location>
        <begin position="453"/>
        <end position="472"/>
    </location>
</feature>
<dbReference type="InterPro" id="IPR002110">
    <property type="entry name" value="Ankyrin_rpt"/>
</dbReference>
<reference evidence="5" key="1">
    <citation type="submission" date="2022-11" db="EMBL/GenBank/DDBJ databases">
        <title>Centuries of genome instability and evolution in soft-shell clam transmissible cancer (bioRxiv).</title>
        <authorList>
            <person name="Hart S.F.M."/>
            <person name="Yonemitsu M.A."/>
            <person name="Giersch R.M."/>
            <person name="Beal B.F."/>
            <person name="Arriagada G."/>
            <person name="Davis B.W."/>
            <person name="Ostrander E.A."/>
            <person name="Goff S.P."/>
            <person name="Metzger M.J."/>
        </authorList>
    </citation>
    <scope>NUCLEOTIDE SEQUENCE</scope>
    <source>
        <strain evidence="5">MELC-2E11</strain>
        <tissue evidence="5">Siphon/mantle</tissue>
    </source>
</reference>
<feature type="region of interest" description="Disordered" evidence="4">
    <location>
        <begin position="384"/>
        <end position="675"/>
    </location>
</feature>
<dbReference type="EMBL" id="CP111028">
    <property type="protein sequence ID" value="WAR30655.1"/>
    <property type="molecule type" value="Genomic_DNA"/>
</dbReference>
<proteinExistence type="predicted"/>
<evidence type="ECO:0000313" key="5">
    <source>
        <dbReference type="EMBL" id="WAR30655.1"/>
    </source>
</evidence>
<dbReference type="PROSITE" id="PS50088">
    <property type="entry name" value="ANK_REPEAT"/>
    <property type="match status" value="2"/>
</dbReference>
<protein>
    <submittedName>
        <fullName evidence="5">YL093-like protein</fullName>
    </submittedName>
</protein>
<accession>A0ABY7G8A7</accession>
<dbReference type="Pfam" id="PF12796">
    <property type="entry name" value="Ank_2"/>
    <property type="match status" value="1"/>
</dbReference>
<dbReference type="PANTHER" id="PTHR24166:SF48">
    <property type="entry name" value="PROTEIN VAPYRIN"/>
    <property type="match status" value="1"/>
</dbReference>
<feature type="repeat" description="ANK" evidence="3">
    <location>
        <begin position="131"/>
        <end position="166"/>
    </location>
</feature>
<dbReference type="Proteomes" id="UP001164746">
    <property type="component" value="Chromosome 17"/>
</dbReference>
<dbReference type="InterPro" id="IPR036770">
    <property type="entry name" value="Ankyrin_rpt-contain_sf"/>
</dbReference>
<dbReference type="PROSITE" id="PS50297">
    <property type="entry name" value="ANK_REP_REGION"/>
    <property type="match status" value="1"/>
</dbReference>
<feature type="compositionally biased region" description="Polar residues" evidence="4">
    <location>
        <begin position="610"/>
        <end position="639"/>
    </location>
</feature>
<sequence length="721" mass="78727">MSRNKHLRDDILEDYHDFEEGEDCCSDGNLVDVIGSLIKARDFYRLQNALDRGAYINFTNKFGEGPLHLAVSQDETLEGVRIVELLLYVGCGVTGQDRFGQTPLHLAAKHAPMYTLKLLEAAAPVNTQDNAGRTALMLACNCGKETALQVVQMLLDRSAIVNIRDQENQTALHYLCGRMGGSDVTVKMEIAYKLLYAGLDVNIRDHSGISAAKMLFRNGQGINLQNVNTDPYLALLRVLARGGSDFQQEYDSVLMGRDHGFPSWETLRWPTHSVQTLYALGSLAQQRFCGETGPTARGTSSRRQEIPGQLSRRRPSQRFDRNQLMSRQMSVANSPGGVSQRFSTRRRPEQERLPNLPQMHRLDDSISQGSTGFERDFRFNNRDIGTHSGQPNWASGQRQTGMGSWGFSGTSFPPASQASGFPGTSQTFSSGTEGQTFLGEATSPVLGVRESFTRSGDPSSRNSFFRSDQSVTRPRDSPEGQRRSTFRSRNDFQNNDPFSRPEDALTDQLGPMPGDPIPPLADKNPAFQPPANSLTFPGLPQSFSRSLGSFPSSATTGSFPSSPQQFSGSSMSLPEPSTSFSSSPQSFPSLSQSFTGSSQSFPGSSESLPVSTQSFPGSSQSFPRTSQSFPGSSQSFTGLSQSFPGSSQSFPGSSRSFPGSSQSFPDSSQSFPGSSQSFPGLSHHFLNHLSHSLVHLNHSLIHLSHSPIHLSYSLEHLSHSL</sequence>
<evidence type="ECO:0000256" key="3">
    <source>
        <dbReference type="PROSITE-ProRule" id="PRU00023"/>
    </source>
</evidence>
<feature type="region of interest" description="Disordered" evidence="4">
    <location>
        <begin position="289"/>
        <end position="354"/>
    </location>
</feature>
<feature type="compositionally biased region" description="Low complexity" evidence="4">
    <location>
        <begin position="542"/>
        <end position="609"/>
    </location>
</feature>